<accession>A0AAE9NIQ3</accession>
<evidence type="ECO:0000313" key="1">
    <source>
        <dbReference type="EMBL" id="UVF62162.1"/>
    </source>
</evidence>
<keyword evidence="2" id="KW-1185">Reference proteome</keyword>
<dbReference type="EMBL" id="ON872562">
    <property type="protein sequence ID" value="UVF62162.1"/>
    <property type="molecule type" value="Viral_cRNA"/>
</dbReference>
<sequence>MANNVVRIHGVHEALRRIISGCVPPRLNDIVIDSTRYIDVDEGMVSSFFIKEVRAREGDPNIRNINTMANTDMDFCMTCYGIDIPAYEPSAAPTPHPYGQAPSREMPSFGLSMSLAENVIGQRNCDFLTPEGHLSMPHVVGLVFSQPKLKDYYRDYLLDPDTGVTIKTVTTADSLGEYLRNVGLGNNSLGEGGFTYNEMGMLFAIFALCINKSVQSTDQQADFIKKRLSAVRNQLMALEFSNPDEVISIFSLEAINVISSSLNFYPKFKFMLASAILRGLDDPVLLHLTPFLESSQLTVFTMIYDFLKSDELTQAHICGPVVEQALVWHSAFVQIEEKYGIHWRYFKIFEPSNTITAQAKWPILACAAWLHAMIKMGKQTLINVVINRVSITYLKKKLAQKIPNEYITRDDVAGAHAMTEALRDFMGLNENYRDAPVEELDEDVVEAANDIISRLDARIRVRN</sequence>
<proteinExistence type="predicted"/>
<name>A0AAE9NIQ3_9MONO</name>
<evidence type="ECO:0008006" key="3">
    <source>
        <dbReference type="Google" id="ProtNLM"/>
    </source>
</evidence>
<dbReference type="Proteomes" id="UP001250921">
    <property type="component" value="Segment"/>
</dbReference>
<dbReference type="InterPro" id="IPR015970">
    <property type="entry name" value="P40_nucleoprot_sub2_BD-vir"/>
</dbReference>
<dbReference type="Gene3D" id="1.10.3050.10">
    <property type="entry name" value="borna disease virus nucleoprotein, domain 2"/>
    <property type="match status" value="1"/>
</dbReference>
<protein>
    <recommendedName>
        <fullName evidence="3">Nucleoprotein</fullName>
    </recommendedName>
</protein>
<evidence type="ECO:0000313" key="2">
    <source>
        <dbReference type="Proteomes" id="UP001250921"/>
    </source>
</evidence>
<organism evidence="1 2">
    <name type="scientific">Bat faecal associated anphe-like virus 1</name>
    <dbReference type="NCBI Taxonomy" id="2972716"/>
    <lineage>
        <taxon>Viruses</taxon>
        <taxon>Riboviria</taxon>
        <taxon>Orthornavirae</taxon>
        <taxon>Negarnaviricota</taxon>
        <taxon>Haploviricotina</taxon>
        <taxon>Monjiviricetes</taxon>
        <taxon>Mononegavirales</taxon>
        <taxon>Xinmoviridae</taxon>
        <taxon>Tecephavirus</taxon>
        <taxon>Tecephavirus sydneyense</taxon>
    </lineage>
</organism>
<reference evidence="1" key="1">
    <citation type="submission" date="2022-06" db="EMBL/GenBank/DDBJ databases">
        <title>Faecal virome of the Australian grey-headed flying fox from urban/suburban environments contains novel coronaviruses, retroviruses and sapoviruses.</title>
        <authorList>
            <person name="Van Brussel K."/>
            <person name="Mahar J.E."/>
            <person name="Ortiz-Baez A.S."/>
            <person name="Carrai M."/>
            <person name="Speilman D."/>
            <person name="Boardman W.S.J."/>
            <person name="Baker M.L."/>
            <person name="Beatty J.A."/>
            <person name="Geoghegan J.L."/>
            <person name="Barrs V.R."/>
            <person name="Holmes E.C."/>
        </authorList>
    </citation>
    <scope>NUCLEOTIDE SEQUENCE</scope>
    <source>
        <strain evidence="1">CP05/aus/1</strain>
    </source>
</reference>